<evidence type="ECO:0000313" key="2">
    <source>
        <dbReference type="EMBL" id="ACY23562.1"/>
    </source>
</evidence>
<dbReference type="AlphaFoldDB" id="D0L6K2"/>
<dbReference type="EMBL" id="CP001802">
    <property type="protein sequence ID" value="ACY23562.1"/>
    <property type="molecule type" value="Genomic_DNA"/>
</dbReference>
<gene>
    <name evidence="2" type="ordered locus">Gbro_4423</name>
</gene>
<feature type="chain" id="PRO_5003009984" evidence="1">
    <location>
        <begin position="28"/>
        <end position="413"/>
    </location>
</feature>
<reference evidence="3" key="1">
    <citation type="submission" date="2009-10" db="EMBL/GenBank/DDBJ databases">
        <title>The complete chromosome of Gordonia bronchialis DSM 43247.</title>
        <authorList>
            <consortium name="US DOE Joint Genome Institute (JGI-PGF)"/>
            <person name="Lucas S."/>
            <person name="Copeland A."/>
            <person name="Lapidus A."/>
            <person name="Glavina del Rio T."/>
            <person name="Dalin E."/>
            <person name="Tice H."/>
            <person name="Bruce D."/>
            <person name="Goodwin L."/>
            <person name="Pitluck S."/>
            <person name="Kyrpides N."/>
            <person name="Mavromatis K."/>
            <person name="Ivanova N."/>
            <person name="Ovchinnikova G."/>
            <person name="Saunders E."/>
            <person name="Brettin T."/>
            <person name="Detter J.C."/>
            <person name="Han C."/>
            <person name="Larimer F."/>
            <person name="Land M."/>
            <person name="Hauser L."/>
            <person name="Markowitz V."/>
            <person name="Cheng J.-F."/>
            <person name="Hugenholtz P."/>
            <person name="Woyke T."/>
            <person name="Wu D."/>
            <person name="Jando M."/>
            <person name="Schneider S."/>
            <person name="Goeker M."/>
            <person name="Klenk H.-P."/>
            <person name="Eisen J.A."/>
        </authorList>
    </citation>
    <scope>NUCLEOTIDE SEQUENCE [LARGE SCALE GENOMIC DNA]</scope>
    <source>
        <strain evidence="3">ATCC 25592 / DSM 43247 / BCRC 13721 / JCM 3198 / KCTC 3076 / NBRC 16047 / NCTC 10667</strain>
    </source>
</reference>
<protein>
    <submittedName>
        <fullName evidence="2">Uncharacterized protein</fullName>
    </submittedName>
</protein>
<dbReference type="OrthoDB" id="9146291at2"/>
<dbReference type="HOGENOM" id="CLU_643905_0_0_11"/>
<feature type="signal peptide" evidence="1">
    <location>
        <begin position="1"/>
        <end position="27"/>
    </location>
</feature>
<dbReference type="RefSeq" id="WP_012836051.1">
    <property type="nucleotide sequence ID" value="NC_013441.1"/>
</dbReference>
<organism evidence="2 3">
    <name type="scientific">Gordonia bronchialis (strain ATCC 25592 / DSM 43247 / BCRC 13721 / JCM 3198 / KCTC 3076 / NBRC 16047 / NCTC 10667)</name>
    <name type="common">Rhodococcus bronchialis</name>
    <dbReference type="NCBI Taxonomy" id="526226"/>
    <lineage>
        <taxon>Bacteria</taxon>
        <taxon>Bacillati</taxon>
        <taxon>Actinomycetota</taxon>
        <taxon>Actinomycetes</taxon>
        <taxon>Mycobacteriales</taxon>
        <taxon>Gordoniaceae</taxon>
        <taxon>Gordonia</taxon>
    </lineage>
</organism>
<dbReference type="Proteomes" id="UP000001219">
    <property type="component" value="Chromosome"/>
</dbReference>
<accession>D0L6K2</accession>
<keyword evidence="3" id="KW-1185">Reference proteome</keyword>
<dbReference type="eggNOG" id="ENOG5030CSW">
    <property type="taxonomic scope" value="Bacteria"/>
</dbReference>
<sequence>MKALLRLLFVLSAVVAVAALASSAARAVPVPQGTAPGPACAWQIMSNRDDLNVAFPDVNATYWVLPYALGAGDSISLAGRYPSARYFSLNTYGTDFNTVDTLRDNQIRPTSGVNPFAIAGATTGGSWQATVVNRPADHSRNEIRGLPPAGKQRVPVGFLIVRVYVPDDPASLSGGVHLPTVTLHLGGRDVRLPPCEVPFNPRNYSGPVAAAMTAVFDRAIGGAASGSFPAGTPEATFVNPRSTSGLFPNGDNKYIGAGLSYRPGRVAVIRGKAPSYPDTRRGASPAQGGVALRYWSMCQNDTVSPYPVVACAADFQTRLDADGFYTYVVAAARDMTASSDPTVTVIGWGDTSVATKVVFLRNMLPSSAFYPSSVQAGQAPGANPVLTMGPYYPQATYCDVTVLRTQGWRACYR</sequence>
<reference evidence="2 3" key="2">
    <citation type="journal article" date="2010" name="Stand. Genomic Sci.">
        <title>Complete genome sequence of Gordonia bronchialis type strain (3410).</title>
        <authorList>
            <person name="Ivanova N."/>
            <person name="Sikorski J."/>
            <person name="Jando M."/>
            <person name="Lapidus A."/>
            <person name="Nolan M."/>
            <person name="Lucas S."/>
            <person name="Del Rio T.G."/>
            <person name="Tice H."/>
            <person name="Copeland A."/>
            <person name="Cheng J.F."/>
            <person name="Chen F."/>
            <person name="Bruce D."/>
            <person name="Goodwin L."/>
            <person name="Pitluck S."/>
            <person name="Mavromatis K."/>
            <person name="Ovchinnikova G."/>
            <person name="Pati A."/>
            <person name="Chen A."/>
            <person name="Palaniappan K."/>
            <person name="Land M."/>
            <person name="Hauser L."/>
            <person name="Chang Y.J."/>
            <person name="Jeffries C.D."/>
            <person name="Chain P."/>
            <person name="Saunders E."/>
            <person name="Han C."/>
            <person name="Detter J.C."/>
            <person name="Brettin T."/>
            <person name="Rohde M."/>
            <person name="Goker M."/>
            <person name="Bristow J."/>
            <person name="Eisen J.A."/>
            <person name="Markowitz V."/>
            <person name="Hugenholtz P."/>
            <person name="Klenk H.P."/>
            <person name="Kyrpides N.C."/>
        </authorList>
    </citation>
    <scope>NUCLEOTIDE SEQUENCE [LARGE SCALE GENOMIC DNA]</scope>
    <source>
        <strain evidence="3">ATCC 25592 / DSM 43247 / BCRC 13721 / JCM 3198 / KCTC 3076 / NBRC 16047 / NCTC 10667</strain>
    </source>
</reference>
<dbReference type="STRING" id="526226.Gbro_4423"/>
<evidence type="ECO:0000256" key="1">
    <source>
        <dbReference type="SAM" id="SignalP"/>
    </source>
</evidence>
<evidence type="ECO:0000313" key="3">
    <source>
        <dbReference type="Proteomes" id="UP000001219"/>
    </source>
</evidence>
<name>D0L6K2_GORB4</name>
<dbReference type="KEGG" id="gbr:Gbro_4423"/>
<keyword evidence="1" id="KW-0732">Signal</keyword>
<proteinExistence type="predicted"/>